<comment type="subcellular location">
    <subcellularLocation>
        <location evidence="5">Endoplasmic reticulum membrane</location>
        <topology evidence="5">Multi-pass membrane protein</topology>
    </subcellularLocation>
    <subcellularLocation>
        <location evidence="5">Endoplasmic reticulum-Golgi intermediate compartment membrane</location>
        <topology evidence="5">Multi-pass membrane protein</topology>
    </subcellularLocation>
    <subcellularLocation>
        <location evidence="5">Golgi apparatus membrane</location>
        <topology evidence="5">Multi-pass membrane protein</topology>
    </subcellularLocation>
    <subcellularLocation>
        <location evidence="1">Membrane</location>
    </subcellularLocation>
</comment>
<dbReference type="Pfam" id="PF13850">
    <property type="entry name" value="ERGIC_N"/>
    <property type="match status" value="1"/>
</dbReference>
<dbReference type="GO" id="GO:0006888">
    <property type="term" value="P:endoplasmic reticulum to Golgi vesicle-mediated transport"/>
    <property type="evidence" value="ECO:0007669"/>
    <property type="project" value="UniProtKB-UniRule"/>
</dbReference>
<keyword evidence="3 5" id="KW-1133">Transmembrane helix</keyword>
<comment type="function">
    <text evidence="5">Plays a role in transport between endoplasmic reticulum and Golgi.</text>
</comment>
<dbReference type="EMBL" id="KV453841">
    <property type="protein sequence ID" value="ODV92605.1"/>
    <property type="molecule type" value="Genomic_DNA"/>
</dbReference>
<dbReference type="GO" id="GO:0005789">
    <property type="term" value="C:endoplasmic reticulum membrane"/>
    <property type="evidence" value="ECO:0007669"/>
    <property type="project" value="UniProtKB-SubCell"/>
</dbReference>
<evidence type="ECO:0000313" key="9">
    <source>
        <dbReference type="Proteomes" id="UP000095023"/>
    </source>
</evidence>
<dbReference type="Proteomes" id="UP000095023">
    <property type="component" value="Unassembled WGS sequence"/>
</dbReference>
<keyword evidence="2 5" id="KW-0812">Transmembrane</keyword>
<organism evidence="8 9">
    <name type="scientific">Tortispora caseinolytica NRRL Y-17796</name>
    <dbReference type="NCBI Taxonomy" id="767744"/>
    <lineage>
        <taxon>Eukaryota</taxon>
        <taxon>Fungi</taxon>
        <taxon>Dikarya</taxon>
        <taxon>Ascomycota</taxon>
        <taxon>Saccharomycotina</taxon>
        <taxon>Trigonopsidomycetes</taxon>
        <taxon>Trigonopsidales</taxon>
        <taxon>Trigonopsidaceae</taxon>
        <taxon>Tortispora</taxon>
    </lineage>
</organism>
<comment type="similarity">
    <text evidence="5">Belongs to the ERGIC family.</text>
</comment>
<feature type="domain" description="Endoplasmic reticulum vesicle transporter C-terminal" evidence="6">
    <location>
        <begin position="146"/>
        <end position="318"/>
    </location>
</feature>
<dbReference type="InterPro" id="IPR012936">
    <property type="entry name" value="Erv_C"/>
</dbReference>
<dbReference type="GO" id="GO:0006890">
    <property type="term" value="P:retrograde vesicle-mediated transport, Golgi to endoplasmic reticulum"/>
    <property type="evidence" value="ECO:0007669"/>
    <property type="project" value="TreeGrafter"/>
</dbReference>
<keyword evidence="5" id="KW-0813">Transport</keyword>
<dbReference type="OrthoDB" id="5541786at2759"/>
<dbReference type="PANTHER" id="PTHR10984:SF81">
    <property type="entry name" value="ER-DERIVED VESICLES PROTEIN ERV41"/>
    <property type="match status" value="1"/>
</dbReference>
<keyword evidence="5" id="KW-0931">ER-Golgi transport</keyword>
<gene>
    <name evidence="8" type="ORF">CANCADRAFT_22899</name>
</gene>
<keyword evidence="5" id="KW-0333">Golgi apparatus</keyword>
<evidence type="ECO:0000259" key="6">
    <source>
        <dbReference type="Pfam" id="PF07970"/>
    </source>
</evidence>
<dbReference type="AlphaFoldDB" id="A0A1E4TLH1"/>
<evidence type="ECO:0000256" key="5">
    <source>
        <dbReference type="RuleBase" id="RU369013"/>
    </source>
</evidence>
<dbReference type="GO" id="GO:0030134">
    <property type="term" value="C:COPII-coated ER to Golgi transport vesicle"/>
    <property type="evidence" value="ECO:0007669"/>
    <property type="project" value="TreeGrafter"/>
</dbReference>
<evidence type="ECO:0000313" key="8">
    <source>
        <dbReference type="EMBL" id="ODV92605.1"/>
    </source>
</evidence>
<keyword evidence="4 5" id="KW-0472">Membrane</keyword>
<keyword evidence="9" id="KW-1185">Reference proteome</keyword>
<protein>
    <recommendedName>
        <fullName evidence="5">Endoplasmic reticulum-Golgi intermediate compartment protein</fullName>
    </recommendedName>
</protein>
<evidence type="ECO:0000259" key="7">
    <source>
        <dbReference type="Pfam" id="PF13850"/>
    </source>
</evidence>
<reference evidence="9" key="1">
    <citation type="submission" date="2016-02" db="EMBL/GenBank/DDBJ databases">
        <title>Comparative genomics of biotechnologically important yeasts.</title>
        <authorList>
            <consortium name="DOE Joint Genome Institute"/>
            <person name="Riley R."/>
            <person name="Haridas S."/>
            <person name="Wolfe K.H."/>
            <person name="Lopes M.R."/>
            <person name="Hittinger C.T."/>
            <person name="Goker M."/>
            <person name="Salamov A."/>
            <person name="Wisecaver J."/>
            <person name="Long T.M."/>
            <person name="Aerts A.L."/>
            <person name="Barry K."/>
            <person name="Choi C."/>
            <person name="Clum A."/>
            <person name="Coughlan A.Y."/>
            <person name="Deshpande S."/>
            <person name="Douglass A.P."/>
            <person name="Hanson S.J."/>
            <person name="Klenk H.-P."/>
            <person name="Labutti K."/>
            <person name="Lapidus A."/>
            <person name="Lindquist E."/>
            <person name="Lipzen A."/>
            <person name="Meier-Kolthoff J.P."/>
            <person name="Ohm R.A."/>
            <person name="Otillar R.P."/>
            <person name="Pangilinan J."/>
            <person name="Peng Y."/>
            <person name="Rokas A."/>
            <person name="Rosa C.A."/>
            <person name="Scheuner C."/>
            <person name="Sibirny A.A."/>
            <person name="Slot J.C."/>
            <person name="Stielow J.B."/>
            <person name="Sun H."/>
            <person name="Kurtzman C.P."/>
            <person name="Blackwell M."/>
            <person name="Jeffries T.W."/>
            <person name="Grigoriev I.V."/>
        </authorList>
    </citation>
    <scope>NUCLEOTIDE SEQUENCE [LARGE SCALE GENOMIC DNA]</scope>
    <source>
        <strain evidence="9">NRRL Y-17796</strain>
    </source>
</reference>
<dbReference type="PANTHER" id="PTHR10984">
    <property type="entry name" value="ENDOPLASMIC RETICULUM-GOLGI INTERMEDIATE COMPARTMENT PROTEIN"/>
    <property type="match status" value="1"/>
</dbReference>
<evidence type="ECO:0000256" key="1">
    <source>
        <dbReference type="ARBA" id="ARBA00004370"/>
    </source>
</evidence>
<evidence type="ECO:0000256" key="2">
    <source>
        <dbReference type="ARBA" id="ARBA00022692"/>
    </source>
</evidence>
<feature type="transmembrane region" description="Helical" evidence="5">
    <location>
        <begin position="297"/>
        <end position="318"/>
    </location>
</feature>
<keyword evidence="5" id="KW-0256">Endoplasmic reticulum</keyword>
<dbReference type="GO" id="GO:0033116">
    <property type="term" value="C:endoplasmic reticulum-Golgi intermediate compartment membrane"/>
    <property type="evidence" value="ECO:0007669"/>
    <property type="project" value="UniProtKB-SubCell"/>
</dbReference>
<accession>A0A1E4TLH1</accession>
<dbReference type="InterPro" id="IPR039542">
    <property type="entry name" value="Erv_N"/>
</dbReference>
<dbReference type="InterPro" id="IPR045888">
    <property type="entry name" value="Erv"/>
</dbReference>
<proteinExistence type="inferred from homology"/>
<dbReference type="Pfam" id="PF07970">
    <property type="entry name" value="COPIIcoated_ERV"/>
    <property type="match status" value="1"/>
</dbReference>
<name>A0A1E4TLH1_9ASCO</name>
<sequence length="345" mass="38726">MDSFKQSARSFDAFPKVSSTYTVLSKSGGVMTLVAVVLCLMIVLHGVITYSMGDVEQSFWIDTPYGDLGQSVQMNVDIIVAMPCDNLEILVADATNDRLVAREVLKMEPANFDLDTLPRKRRSGREALGYKRNDAYLKTKPPSDPMHPSCRIYGTLETPKVTGALYINYRVPQGQFFYQPDYSLLNFSHVITELSFGEFFSDALDPLDGSAVIVAADPQSTDPNMHQSHYFISLVPTKYSHFYSDIHTYQYAVRYYHSVSKASVFRQAHVSKDLPGIMLQYNFEGIGISFEHYRIPFYRFVVHTISIMGGILMLLSLISNAMHSRSARQNPGARLLDAGKPSEGH</sequence>
<feature type="domain" description="Endoplasmic reticulum vesicle transporter N-terminal" evidence="7">
    <location>
        <begin position="9"/>
        <end position="98"/>
    </location>
</feature>
<evidence type="ECO:0000256" key="4">
    <source>
        <dbReference type="ARBA" id="ARBA00023136"/>
    </source>
</evidence>
<dbReference type="GO" id="GO:0000139">
    <property type="term" value="C:Golgi membrane"/>
    <property type="evidence" value="ECO:0007669"/>
    <property type="project" value="UniProtKB-SubCell"/>
</dbReference>
<evidence type="ECO:0000256" key="3">
    <source>
        <dbReference type="ARBA" id="ARBA00022989"/>
    </source>
</evidence>
<feature type="transmembrane region" description="Helical" evidence="5">
    <location>
        <begin position="28"/>
        <end position="48"/>
    </location>
</feature>